<organism evidence="2 3">
    <name type="scientific">Pleurodeles waltl</name>
    <name type="common">Iberian ribbed newt</name>
    <dbReference type="NCBI Taxonomy" id="8319"/>
    <lineage>
        <taxon>Eukaryota</taxon>
        <taxon>Metazoa</taxon>
        <taxon>Chordata</taxon>
        <taxon>Craniata</taxon>
        <taxon>Vertebrata</taxon>
        <taxon>Euteleostomi</taxon>
        <taxon>Amphibia</taxon>
        <taxon>Batrachia</taxon>
        <taxon>Caudata</taxon>
        <taxon>Salamandroidea</taxon>
        <taxon>Salamandridae</taxon>
        <taxon>Pleurodelinae</taxon>
        <taxon>Pleurodeles</taxon>
    </lineage>
</organism>
<dbReference type="Proteomes" id="UP001066276">
    <property type="component" value="Chromosome 1_2"/>
</dbReference>
<evidence type="ECO:0000313" key="2">
    <source>
        <dbReference type="EMBL" id="KAJ1211660.1"/>
    </source>
</evidence>
<gene>
    <name evidence="2" type="ORF">NDU88_007017</name>
</gene>
<name>A0AAV7WFM9_PLEWA</name>
<reference evidence="2" key="1">
    <citation type="journal article" date="2022" name="bioRxiv">
        <title>Sequencing and chromosome-scale assembly of the giantPleurodeles waltlgenome.</title>
        <authorList>
            <person name="Brown T."/>
            <person name="Elewa A."/>
            <person name="Iarovenko S."/>
            <person name="Subramanian E."/>
            <person name="Araus A.J."/>
            <person name="Petzold A."/>
            <person name="Susuki M."/>
            <person name="Suzuki K.-i.T."/>
            <person name="Hayashi T."/>
            <person name="Toyoda A."/>
            <person name="Oliveira C."/>
            <person name="Osipova E."/>
            <person name="Leigh N.D."/>
            <person name="Simon A."/>
            <person name="Yun M.H."/>
        </authorList>
    </citation>
    <scope>NUCLEOTIDE SEQUENCE</scope>
    <source>
        <strain evidence="2">20211129_DDA</strain>
        <tissue evidence="2">Liver</tissue>
    </source>
</reference>
<accession>A0AAV7WFM9</accession>
<dbReference type="AlphaFoldDB" id="A0AAV7WFM9"/>
<proteinExistence type="predicted"/>
<evidence type="ECO:0000313" key="3">
    <source>
        <dbReference type="Proteomes" id="UP001066276"/>
    </source>
</evidence>
<feature type="region of interest" description="Disordered" evidence="1">
    <location>
        <begin position="115"/>
        <end position="151"/>
    </location>
</feature>
<evidence type="ECO:0000256" key="1">
    <source>
        <dbReference type="SAM" id="MobiDB-lite"/>
    </source>
</evidence>
<comment type="caution">
    <text evidence="2">The sequence shown here is derived from an EMBL/GenBank/DDBJ whole genome shotgun (WGS) entry which is preliminary data.</text>
</comment>
<sequence>MGVYGSPQNFPNSVHTAKKCRASSIIAARHGAADDRHVRNAKRVNPTFCQRLEEENALRVGPHKGEAPIQRDVLIIIARGKAPKKNAQSEKKKKTIQERRLPIWESALPGTWSCRKKNCRGKPRREITAGNPKRERRLPKWQPAPLGTPEM</sequence>
<dbReference type="EMBL" id="JANPWB010000002">
    <property type="protein sequence ID" value="KAJ1211660.1"/>
    <property type="molecule type" value="Genomic_DNA"/>
</dbReference>
<protein>
    <submittedName>
        <fullName evidence="2">Uncharacterized protein</fullName>
    </submittedName>
</protein>
<keyword evidence="3" id="KW-1185">Reference proteome</keyword>